<evidence type="ECO:0000256" key="3">
    <source>
        <dbReference type="ARBA" id="ARBA00020042"/>
    </source>
</evidence>
<keyword evidence="7 10" id="KW-0812">Transmembrane</keyword>
<dbReference type="RefSeq" id="WP_187716165.1">
    <property type="nucleotide sequence ID" value="NZ_JACTAH010000001.1"/>
</dbReference>
<comment type="similarity">
    <text evidence="2">Belongs to the GSP G family.</text>
</comment>
<keyword evidence="4" id="KW-1003">Cell membrane</keyword>
<dbReference type="Proteomes" id="UP000603602">
    <property type="component" value="Unassembled WGS sequence"/>
</dbReference>
<gene>
    <name evidence="12" type="primary">gspG</name>
    <name evidence="12" type="ORF">IFO67_00180</name>
</gene>
<dbReference type="PANTHER" id="PTHR30093">
    <property type="entry name" value="GENERAL SECRETION PATHWAY PROTEIN G"/>
    <property type="match status" value="1"/>
</dbReference>
<dbReference type="InterPro" id="IPR045584">
    <property type="entry name" value="Pilin-like"/>
</dbReference>
<keyword evidence="6" id="KW-0997">Cell inner membrane</keyword>
<evidence type="ECO:0000256" key="2">
    <source>
        <dbReference type="ARBA" id="ARBA00009984"/>
    </source>
</evidence>
<dbReference type="InterPro" id="IPR013545">
    <property type="entry name" value="T2SS_protein-GspG_C"/>
</dbReference>
<evidence type="ECO:0000256" key="7">
    <source>
        <dbReference type="ARBA" id="ARBA00022692"/>
    </source>
</evidence>
<evidence type="ECO:0000256" key="4">
    <source>
        <dbReference type="ARBA" id="ARBA00022475"/>
    </source>
</evidence>
<accession>A0ABR9B4R6</accession>
<evidence type="ECO:0000256" key="9">
    <source>
        <dbReference type="ARBA" id="ARBA00023136"/>
    </source>
</evidence>
<sequence>MNQVSLPRRPSLGFTLVEILVVLAILGLLAGLVGPRVLSQLGGAKSKTAAVQIKDLEQAAELFKLDIGRFPTREEGLEALVTRPASAPAGWNGPYLRKGGVPSDPWGNPYRYDVPGRNGDIDIYSYGADNAVGGEGENADIGNWL</sequence>
<proteinExistence type="inferred from homology"/>
<keyword evidence="8 10" id="KW-1133">Transmembrane helix</keyword>
<dbReference type="NCBIfam" id="TIGR02532">
    <property type="entry name" value="IV_pilin_GFxxxE"/>
    <property type="match status" value="1"/>
</dbReference>
<evidence type="ECO:0000313" key="12">
    <source>
        <dbReference type="EMBL" id="MBD8501299.1"/>
    </source>
</evidence>
<keyword evidence="5" id="KW-0488">Methylation</keyword>
<dbReference type="InterPro" id="IPR000983">
    <property type="entry name" value="Bac_GSPG_pilin"/>
</dbReference>
<dbReference type="EMBL" id="JACYTO010000001">
    <property type="protein sequence ID" value="MBD8501299.1"/>
    <property type="molecule type" value="Genomic_DNA"/>
</dbReference>
<feature type="transmembrane region" description="Helical" evidence="10">
    <location>
        <begin position="12"/>
        <end position="33"/>
    </location>
</feature>
<dbReference type="PRINTS" id="PR00813">
    <property type="entry name" value="BCTERIALGSPG"/>
</dbReference>
<evidence type="ECO:0000256" key="8">
    <source>
        <dbReference type="ARBA" id="ARBA00022989"/>
    </source>
</evidence>
<evidence type="ECO:0000256" key="5">
    <source>
        <dbReference type="ARBA" id="ARBA00022481"/>
    </source>
</evidence>
<comment type="subcellular location">
    <subcellularLocation>
        <location evidence="1">Cell inner membrane</location>
        <topology evidence="1">Single-pass membrane protein</topology>
    </subcellularLocation>
</comment>
<keyword evidence="9 10" id="KW-0472">Membrane</keyword>
<dbReference type="Pfam" id="PF08334">
    <property type="entry name" value="T2SSG"/>
    <property type="match status" value="1"/>
</dbReference>
<name>A0ABR9B4R6_9RHOO</name>
<evidence type="ECO:0000256" key="1">
    <source>
        <dbReference type="ARBA" id="ARBA00004377"/>
    </source>
</evidence>
<dbReference type="Pfam" id="PF07963">
    <property type="entry name" value="N_methyl"/>
    <property type="match status" value="1"/>
</dbReference>
<keyword evidence="13" id="KW-1185">Reference proteome</keyword>
<dbReference type="PANTHER" id="PTHR30093:SF45">
    <property type="entry name" value="TYPE II SECRETION SYSTEM CORE PROTEIN G"/>
    <property type="match status" value="1"/>
</dbReference>
<organism evidence="12 13">
    <name type="scientific">Thauera sedimentorum</name>
    <dbReference type="NCBI Taxonomy" id="2767595"/>
    <lineage>
        <taxon>Bacteria</taxon>
        <taxon>Pseudomonadati</taxon>
        <taxon>Pseudomonadota</taxon>
        <taxon>Betaproteobacteria</taxon>
        <taxon>Rhodocyclales</taxon>
        <taxon>Zoogloeaceae</taxon>
        <taxon>Thauera</taxon>
    </lineage>
</organism>
<feature type="domain" description="Type II secretion system protein GspG C-terminal" evidence="11">
    <location>
        <begin position="36"/>
        <end position="144"/>
    </location>
</feature>
<protein>
    <recommendedName>
        <fullName evidence="3">Type II secretion system core protein G</fullName>
    </recommendedName>
</protein>
<dbReference type="SUPFAM" id="SSF54523">
    <property type="entry name" value="Pili subunits"/>
    <property type="match status" value="1"/>
</dbReference>
<evidence type="ECO:0000256" key="6">
    <source>
        <dbReference type="ARBA" id="ARBA00022519"/>
    </source>
</evidence>
<dbReference type="NCBIfam" id="TIGR01710">
    <property type="entry name" value="typeII_sec_gspG"/>
    <property type="match status" value="1"/>
</dbReference>
<dbReference type="InterPro" id="IPR012902">
    <property type="entry name" value="N_methyl_site"/>
</dbReference>
<dbReference type="Gene3D" id="3.30.700.10">
    <property type="entry name" value="Glycoprotein, Type 4 Pilin"/>
    <property type="match status" value="1"/>
</dbReference>
<evidence type="ECO:0000256" key="10">
    <source>
        <dbReference type="SAM" id="Phobius"/>
    </source>
</evidence>
<evidence type="ECO:0000259" key="11">
    <source>
        <dbReference type="Pfam" id="PF08334"/>
    </source>
</evidence>
<evidence type="ECO:0000313" key="13">
    <source>
        <dbReference type="Proteomes" id="UP000603602"/>
    </source>
</evidence>
<comment type="caution">
    <text evidence="12">The sequence shown here is derived from an EMBL/GenBank/DDBJ whole genome shotgun (WGS) entry which is preliminary data.</text>
</comment>
<reference evidence="13" key="1">
    <citation type="submission" date="2023-07" db="EMBL/GenBank/DDBJ databases">
        <title>Thauera sp. CAU 1555 isolated from sand of Yaerae Beach.</title>
        <authorList>
            <person name="Kim W."/>
        </authorList>
    </citation>
    <scope>NUCLEOTIDE SEQUENCE [LARGE SCALE GENOMIC DNA]</scope>
    <source>
        <strain evidence="13">CAU 1555</strain>
    </source>
</reference>
<dbReference type="InterPro" id="IPR010054">
    <property type="entry name" value="Type2_sec_GspG"/>
</dbReference>